<evidence type="ECO:0000256" key="2">
    <source>
        <dbReference type="SAM" id="SignalP"/>
    </source>
</evidence>
<reference evidence="3 4" key="1">
    <citation type="submission" date="2020-01" db="EMBL/GenBank/DDBJ databases">
        <authorList>
            <person name="Rodrigo-Torres L."/>
            <person name="Arahal R. D."/>
            <person name="Lucena T."/>
        </authorList>
    </citation>
    <scope>NUCLEOTIDE SEQUENCE [LARGE SCALE GENOMIC DNA]</scope>
    <source>
        <strain evidence="3 4">CECT 9393</strain>
    </source>
</reference>
<dbReference type="RefSeq" id="WP_162072563.1">
    <property type="nucleotide sequence ID" value="NZ_CACVBY010000021.1"/>
</dbReference>
<feature type="chain" id="PRO_5026765400" description="Cell wall anchor protein" evidence="2">
    <location>
        <begin position="19"/>
        <end position="291"/>
    </location>
</feature>
<name>A0A6N4XQR5_9FLAO</name>
<organism evidence="3 4">
    <name type="scientific">Chryseobacterium fistulae</name>
    <dbReference type="NCBI Taxonomy" id="2675058"/>
    <lineage>
        <taxon>Bacteria</taxon>
        <taxon>Pseudomonadati</taxon>
        <taxon>Bacteroidota</taxon>
        <taxon>Flavobacteriia</taxon>
        <taxon>Flavobacteriales</taxon>
        <taxon>Weeksellaceae</taxon>
        <taxon>Chryseobacterium group</taxon>
        <taxon>Chryseobacterium</taxon>
    </lineage>
</organism>
<keyword evidence="4" id="KW-1185">Reference proteome</keyword>
<sequence length="291" mass="32421">MKIRLLSFALLASSFTFGQLYTPNGNLTGSTSNGSTGNVGVGISNPESKLTIYNNGLVGSNQLELRTGHNRNPDRFFMKNTIYGSGKEDVTFSLRHDGQMFVDGNVGIGIKNPAHALDVLGDVQFGDIISRGSNSWIFHTPDDGIKTLYIAYNGTNGWDLEKAFTISGDTGNAALKGKLEAKELKVTATPTADFVFEETYDLPKLEEVEQHIREKKHLPAIASAKEMEKEGVNVGEFQIKLLQKIEELTLYSIEQNKQLKELQQENKILKSQYEEIKELKRQFQQLLSTKK</sequence>
<feature type="coiled-coil region" evidence="1">
    <location>
        <begin position="245"/>
        <end position="289"/>
    </location>
</feature>
<evidence type="ECO:0000256" key="1">
    <source>
        <dbReference type="SAM" id="Coils"/>
    </source>
</evidence>
<proteinExistence type="predicted"/>
<evidence type="ECO:0008006" key="5">
    <source>
        <dbReference type="Google" id="ProtNLM"/>
    </source>
</evidence>
<accession>A0A6N4XQR5</accession>
<protein>
    <recommendedName>
        <fullName evidence="5">Cell wall anchor protein</fullName>
    </recommendedName>
</protein>
<dbReference type="AlphaFoldDB" id="A0A6N4XQR5"/>
<evidence type="ECO:0000313" key="3">
    <source>
        <dbReference type="EMBL" id="CAA7386975.1"/>
    </source>
</evidence>
<feature type="signal peptide" evidence="2">
    <location>
        <begin position="1"/>
        <end position="18"/>
    </location>
</feature>
<keyword evidence="2" id="KW-0732">Signal</keyword>
<dbReference type="Proteomes" id="UP000445309">
    <property type="component" value="Unassembled WGS sequence"/>
</dbReference>
<evidence type="ECO:0000313" key="4">
    <source>
        <dbReference type="Proteomes" id="UP000445309"/>
    </source>
</evidence>
<keyword evidence="1" id="KW-0175">Coiled coil</keyword>
<dbReference type="EMBL" id="CACVBY010000021">
    <property type="protein sequence ID" value="CAA7386975.1"/>
    <property type="molecule type" value="Genomic_DNA"/>
</dbReference>
<gene>
    <name evidence="3" type="ORF">CHRY9393_01276</name>
</gene>